<sequence length="251" mass="28682">MLNYYSTLSAEVYDMDKPVGHSFGDLEFYAERLKGCTGSVLEPAAGTGRILIPLLEKGLDVEGFDVSREMLAICEKNGRQRGLKPSLFKGEMETFTLDKSFEAIVVPTGTFLLLHQRQASLQALKNFYDHLEPGGRLIIDLFLPEDFKEGLVSTRSWEKENGDIITLESKTVEVNRVNQFSVSYNRYELWHEGKLVQTELERFCLRWYGVEEFRLILKETGFTDIVISADYEFGKYPDKAGQVMTFEAVKE</sequence>
<protein>
    <submittedName>
        <fullName evidence="2">Class I SAM-dependent methyltransferase</fullName>
    </submittedName>
</protein>
<dbReference type="Proteomes" id="UP000278746">
    <property type="component" value="Unassembled WGS sequence"/>
</dbReference>
<dbReference type="Gene3D" id="3.40.50.150">
    <property type="entry name" value="Vaccinia Virus protein VP39"/>
    <property type="match status" value="1"/>
</dbReference>
<evidence type="ECO:0000313" key="2">
    <source>
        <dbReference type="EMBL" id="RNA69943.1"/>
    </source>
</evidence>
<dbReference type="SUPFAM" id="SSF53335">
    <property type="entry name" value="S-adenosyl-L-methionine-dependent methyltransferases"/>
    <property type="match status" value="1"/>
</dbReference>
<keyword evidence="2" id="KW-0808">Transferase</keyword>
<dbReference type="GO" id="GO:0032259">
    <property type="term" value="P:methylation"/>
    <property type="evidence" value="ECO:0007669"/>
    <property type="project" value="UniProtKB-KW"/>
</dbReference>
<gene>
    <name evidence="2" type="ORF">EBO34_08430</name>
</gene>
<accession>A0A3M7TWS2</accession>
<dbReference type="OrthoDB" id="9804312at2"/>
<dbReference type="EMBL" id="RHIB01000001">
    <property type="protein sequence ID" value="RNA69943.1"/>
    <property type="molecule type" value="Genomic_DNA"/>
</dbReference>
<comment type="caution">
    <text evidence="2">The sequence shown here is derived from an EMBL/GenBank/DDBJ whole genome shotgun (WGS) entry which is preliminary data.</text>
</comment>
<keyword evidence="2" id="KW-0489">Methyltransferase</keyword>
<evidence type="ECO:0000313" key="3">
    <source>
        <dbReference type="Proteomes" id="UP000278746"/>
    </source>
</evidence>
<reference evidence="2 3" key="1">
    <citation type="submission" date="2018-10" db="EMBL/GenBank/DDBJ databases">
        <title>Bacillus Keqinensis sp. nov., a moderately halophilic bacterium isolated from a saline-alkaline lake.</title>
        <authorList>
            <person name="Wang H."/>
        </authorList>
    </citation>
    <scope>NUCLEOTIDE SEQUENCE [LARGE SCALE GENOMIC DNA]</scope>
    <source>
        <strain evidence="2 3">KQ-3</strain>
    </source>
</reference>
<dbReference type="RefSeq" id="WP_122897455.1">
    <property type="nucleotide sequence ID" value="NZ_RHIB01000001.1"/>
</dbReference>
<dbReference type="PANTHER" id="PTHR43591">
    <property type="entry name" value="METHYLTRANSFERASE"/>
    <property type="match status" value="1"/>
</dbReference>
<name>A0A3M7TWS2_9BACI</name>
<proteinExistence type="predicted"/>
<dbReference type="AlphaFoldDB" id="A0A3M7TWS2"/>
<dbReference type="InterPro" id="IPR041698">
    <property type="entry name" value="Methyltransf_25"/>
</dbReference>
<feature type="domain" description="Methyltransferase" evidence="1">
    <location>
        <begin position="40"/>
        <end position="135"/>
    </location>
</feature>
<dbReference type="CDD" id="cd02440">
    <property type="entry name" value="AdoMet_MTases"/>
    <property type="match status" value="1"/>
</dbReference>
<organism evidence="2 3">
    <name type="scientific">Alteribacter keqinensis</name>
    <dbReference type="NCBI Taxonomy" id="2483800"/>
    <lineage>
        <taxon>Bacteria</taxon>
        <taxon>Bacillati</taxon>
        <taxon>Bacillota</taxon>
        <taxon>Bacilli</taxon>
        <taxon>Bacillales</taxon>
        <taxon>Bacillaceae</taxon>
        <taxon>Alteribacter</taxon>
    </lineage>
</organism>
<dbReference type="InterPro" id="IPR029063">
    <property type="entry name" value="SAM-dependent_MTases_sf"/>
</dbReference>
<keyword evidence="3" id="KW-1185">Reference proteome</keyword>
<evidence type="ECO:0000259" key="1">
    <source>
        <dbReference type="Pfam" id="PF13649"/>
    </source>
</evidence>
<dbReference type="GO" id="GO:0008168">
    <property type="term" value="F:methyltransferase activity"/>
    <property type="evidence" value="ECO:0007669"/>
    <property type="project" value="UniProtKB-KW"/>
</dbReference>
<dbReference type="Gene3D" id="2.20.130.10">
    <property type="entry name" value="CAC2371-like domains"/>
    <property type="match status" value="1"/>
</dbReference>
<dbReference type="Pfam" id="PF13649">
    <property type="entry name" value="Methyltransf_25"/>
    <property type="match status" value="1"/>
</dbReference>